<evidence type="ECO:0000313" key="2">
    <source>
        <dbReference type="EMBL" id="KAG5411430.1"/>
    </source>
</evidence>
<keyword evidence="3" id="KW-1185">Reference proteome</keyword>
<feature type="region of interest" description="Disordered" evidence="1">
    <location>
        <begin position="435"/>
        <end position="497"/>
    </location>
</feature>
<feature type="region of interest" description="Disordered" evidence="1">
    <location>
        <begin position="56"/>
        <end position="155"/>
    </location>
</feature>
<sequence>IYTRCIKHHISALLPDLNPPAASPQEANAVYPTSQAGTSIASNALGHIIKLLSDGHGLGPHPSATGSLKRKQVGGENEERGENEEGEKLKENEREGNNEEAEKQVMEKEECNDEEAEKPKEKEEGSDEKLQKNEEGDNEGLQKKNEGLPFPGGSKTEKIHAQFYDIVEECIEDNMSKDETVRHLWDKYLIPHEYTNRVWNHLERTNPDSILCNHPFAQCTTAQESAAYANVLENQSLQASQQPAYPNDFWQRFMNTLGQIQSNTQHLDTLGHIQSNTEQVVKLLTDGHVFGPHPSAAESSKRQRAEEAEERCNSEAAAKLHENEEASPPEVTSARRRKVRGTKKELFVDTLSLLLLALLPDLNVPAASPQEAAAYANAVFPPTQAGPSRAANANAYPNDFWQRVMNTLGQIQSNTQHLDTLRHIQSNTEQVVKLLTGGGHGFGPHPSAAGSLKRQRAEEAEERGKNEEAEKQQQKEEGNGEELQEKEEGNDEELQKNEGCDNIRIGLMVMECINNYMSKDETQRYLQSRYQFARQDINEARGLLERKNPDSLRLHNERIRERNLRTCERVASSSPREGTSAIQGGQEKQRLSPPPPPSARRPLWNSPNVQRYAAQVPQEAANNANALENQNLQASPAYPNDFWQQFLNTLDQIQSKTQCLSTLPKIQSDTDQMVELLTDGHGFGPHPSAAGSSKRQRLGEAEERGGDGET</sequence>
<dbReference type="EMBL" id="JADBGQ010000002">
    <property type="protein sequence ID" value="KAG5411430.1"/>
    <property type="molecule type" value="Genomic_DNA"/>
</dbReference>
<feature type="non-terminal residue" evidence="2">
    <location>
        <position position="1"/>
    </location>
</feature>
<feature type="region of interest" description="Disordered" evidence="1">
    <location>
        <begin position="289"/>
        <end position="339"/>
    </location>
</feature>
<feature type="compositionally biased region" description="Basic and acidic residues" evidence="1">
    <location>
        <begin position="697"/>
        <end position="710"/>
    </location>
</feature>
<protein>
    <submittedName>
        <fullName evidence="2">Uncharacterized protein</fullName>
    </submittedName>
</protein>
<evidence type="ECO:0000313" key="3">
    <source>
        <dbReference type="Proteomes" id="UP000823674"/>
    </source>
</evidence>
<feature type="compositionally biased region" description="Acidic residues" evidence="1">
    <location>
        <begin position="479"/>
        <end position="492"/>
    </location>
</feature>
<dbReference type="Pfam" id="PF09713">
    <property type="entry name" value="A_thal_3526"/>
    <property type="match status" value="1"/>
</dbReference>
<feature type="compositionally biased region" description="Polar residues" evidence="1">
    <location>
        <begin position="571"/>
        <end position="583"/>
    </location>
</feature>
<dbReference type="NCBIfam" id="TIGR01589">
    <property type="entry name" value="A_thal_3526"/>
    <property type="match status" value="1"/>
</dbReference>
<name>A0ABQ7NMY1_BRACM</name>
<feature type="compositionally biased region" description="Basic and acidic residues" evidence="1">
    <location>
        <begin position="299"/>
        <end position="324"/>
    </location>
</feature>
<evidence type="ECO:0000256" key="1">
    <source>
        <dbReference type="SAM" id="MobiDB-lite"/>
    </source>
</evidence>
<feature type="compositionally biased region" description="Basic and acidic residues" evidence="1">
    <location>
        <begin position="86"/>
        <end position="109"/>
    </location>
</feature>
<gene>
    <name evidence="2" type="primary">A02p044960.1_BraROA</name>
    <name evidence="2" type="ORF">IGI04_007749</name>
</gene>
<feature type="compositionally biased region" description="Basic and acidic residues" evidence="1">
    <location>
        <begin position="117"/>
        <end position="146"/>
    </location>
</feature>
<feature type="region of interest" description="Disordered" evidence="1">
    <location>
        <begin position="566"/>
        <end position="604"/>
    </location>
</feature>
<organism evidence="2 3">
    <name type="scientific">Brassica rapa subsp. trilocularis</name>
    <dbReference type="NCBI Taxonomy" id="1813537"/>
    <lineage>
        <taxon>Eukaryota</taxon>
        <taxon>Viridiplantae</taxon>
        <taxon>Streptophyta</taxon>
        <taxon>Embryophyta</taxon>
        <taxon>Tracheophyta</taxon>
        <taxon>Spermatophyta</taxon>
        <taxon>Magnoliopsida</taxon>
        <taxon>eudicotyledons</taxon>
        <taxon>Gunneridae</taxon>
        <taxon>Pentapetalae</taxon>
        <taxon>rosids</taxon>
        <taxon>malvids</taxon>
        <taxon>Brassicales</taxon>
        <taxon>Brassicaceae</taxon>
        <taxon>Brassiceae</taxon>
        <taxon>Brassica</taxon>
    </lineage>
</organism>
<feature type="region of interest" description="Disordered" evidence="1">
    <location>
        <begin position="677"/>
        <end position="710"/>
    </location>
</feature>
<accession>A0ABQ7NMY1</accession>
<reference evidence="2 3" key="1">
    <citation type="submission" date="2021-03" db="EMBL/GenBank/DDBJ databases">
        <authorList>
            <person name="King G.J."/>
            <person name="Bancroft I."/>
            <person name="Baten A."/>
            <person name="Bloomfield J."/>
            <person name="Borpatragohain P."/>
            <person name="He Z."/>
            <person name="Irish N."/>
            <person name="Irwin J."/>
            <person name="Liu K."/>
            <person name="Mauleon R.P."/>
            <person name="Moore J."/>
            <person name="Morris R."/>
            <person name="Ostergaard L."/>
            <person name="Wang B."/>
            <person name="Wells R."/>
        </authorList>
    </citation>
    <scope>NUCLEOTIDE SEQUENCE [LARGE SCALE GENOMIC DNA]</scope>
    <source>
        <strain evidence="2">R-o-18</strain>
        <tissue evidence="2">Leaf</tissue>
    </source>
</reference>
<proteinExistence type="predicted"/>
<dbReference type="Proteomes" id="UP000823674">
    <property type="component" value="Chromosome A02"/>
</dbReference>
<feature type="compositionally biased region" description="Basic and acidic residues" evidence="1">
    <location>
        <begin position="455"/>
        <end position="478"/>
    </location>
</feature>
<comment type="caution">
    <text evidence="2">The sequence shown here is derived from an EMBL/GenBank/DDBJ whole genome shotgun (WGS) entry which is preliminary data.</text>
</comment>
<dbReference type="InterPro" id="IPR006476">
    <property type="entry name" value="CHP01589_pln"/>
</dbReference>